<dbReference type="PROSITE" id="PS51257">
    <property type="entry name" value="PROKAR_LIPOPROTEIN"/>
    <property type="match status" value="1"/>
</dbReference>
<dbReference type="RefSeq" id="WP_182206677.1">
    <property type="nucleotide sequence ID" value="NZ_JACGLT010000018.1"/>
</dbReference>
<name>A0A7W2R5R3_9FLAO</name>
<dbReference type="InterPro" id="IPR027056">
    <property type="entry name" value="Gluconate_2DH_su3"/>
</dbReference>
<gene>
    <name evidence="1" type="ORF">H3Z82_16885</name>
</gene>
<keyword evidence="2" id="KW-1185">Reference proteome</keyword>
<comment type="caution">
    <text evidence="1">The sequence shown here is derived from an EMBL/GenBank/DDBJ whole genome shotgun (WGS) entry which is preliminary data.</text>
</comment>
<dbReference type="AlphaFoldDB" id="A0A7W2R5R3"/>
<evidence type="ECO:0000313" key="2">
    <source>
        <dbReference type="Proteomes" id="UP000541857"/>
    </source>
</evidence>
<dbReference type="Pfam" id="PF13618">
    <property type="entry name" value="Gluconate_2-dh3"/>
    <property type="match status" value="1"/>
</dbReference>
<organism evidence="1 2">
    <name type="scientific">Gelidibacter maritimus</name>
    <dbReference type="NCBI Taxonomy" id="2761487"/>
    <lineage>
        <taxon>Bacteria</taxon>
        <taxon>Pseudomonadati</taxon>
        <taxon>Bacteroidota</taxon>
        <taxon>Flavobacteriia</taxon>
        <taxon>Flavobacteriales</taxon>
        <taxon>Flavobacteriaceae</taxon>
        <taxon>Gelidibacter</taxon>
    </lineage>
</organism>
<sequence length="200" mass="22309">MNRREALKGLGLSLGYVIATPTILGMLQSCTTSAEKWTPLFHSENQAHVLERLVDLILPKTKDAPGALDVHVPKFIDLYIHETLSDADKDLYQLGFDAVMSELGVLDQAIDPEQPITLKEKDYDAILSKYLRISKAQRITYIEAQDLVFMTLSRLRDQSVWAYKTSREIGKNVLAYDPVPGVQKGCISVEEATGGKAWSL</sequence>
<proteinExistence type="predicted"/>
<reference evidence="1 2" key="1">
    <citation type="submission" date="2020-07" db="EMBL/GenBank/DDBJ databases">
        <title>Bacterium isolated from marine sediment.</title>
        <authorList>
            <person name="Shang D."/>
        </authorList>
    </citation>
    <scope>NUCLEOTIDE SEQUENCE [LARGE SCALE GENOMIC DNA]</scope>
    <source>
        <strain evidence="1 2">F6074</strain>
    </source>
</reference>
<protein>
    <submittedName>
        <fullName evidence="1">Gluconate 2-dehydrogenase subunit 3 family protein</fullName>
    </submittedName>
</protein>
<accession>A0A7W2R5R3</accession>
<dbReference type="Proteomes" id="UP000541857">
    <property type="component" value="Unassembled WGS sequence"/>
</dbReference>
<dbReference type="EMBL" id="JACGLT010000018">
    <property type="protein sequence ID" value="MBA6154405.1"/>
    <property type="molecule type" value="Genomic_DNA"/>
</dbReference>
<evidence type="ECO:0000313" key="1">
    <source>
        <dbReference type="EMBL" id="MBA6154405.1"/>
    </source>
</evidence>